<dbReference type="Gramene" id="TRITD4Av1G263820.5">
    <property type="protein sequence ID" value="TRITD4Av1G263820.5"/>
    <property type="gene ID" value="TRITD4Av1G263820"/>
</dbReference>
<dbReference type="InterPro" id="IPR002182">
    <property type="entry name" value="NB-ARC"/>
</dbReference>
<dbReference type="InterPro" id="IPR041118">
    <property type="entry name" value="Rx_N"/>
</dbReference>
<keyword evidence="9" id="KW-1185">Reference proteome</keyword>
<comment type="similarity">
    <text evidence="1">Belongs to the disease resistance NB-LRR family.</text>
</comment>
<dbReference type="Pfam" id="PF18052">
    <property type="entry name" value="Rx_N"/>
    <property type="match status" value="1"/>
</dbReference>
<dbReference type="Proteomes" id="UP000324705">
    <property type="component" value="Chromosome 4A"/>
</dbReference>
<dbReference type="Pfam" id="PF00931">
    <property type="entry name" value="NB-ARC"/>
    <property type="match status" value="1"/>
</dbReference>
<evidence type="ECO:0000256" key="2">
    <source>
        <dbReference type="ARBA" id="ARBA00022614"/>
    </source>
</evidence>
<name>A0A9R0STU2_TRITD</name>
<dbReference type="Gene3D" id="1.20.5.4130">
    <property type="match status" value="1"/>
</dbReference>
<evidence type="ECO:0000256" key="1">
    <source>
        <dbReference type="ARBA" id="ARBA00008894"/>
    </source>
</evidence>
<evidence type="ECO:0000313" key="8">
    <source>
        <dbReference type="EMBL" id="VAI00345.1"/>
    </source>
</evidence>
<dbReference type="InterPro" id="IPR038005">
    <property type="entry name" value="RX-like_CC"/>
</dbReference>
<dbReference type="Gene3D" id="3.40.50.300">
    <property type="entry name" value="P-loop containing nucleotide triphosphate hydrolases"/>
    <property type="match status" value="1"/>
</dbReference>
<keyword evidence="2" id="KW-0433">Leucine-rich repeat</keyword>
<protein>
    <submittedName>
        <fullName evidence="8">Uncharacterized protein</fullName>
    </submittedName>
</protein>
<gene>
    <name evidence="8" type="ORF">TRITD_4Av1G263820</name>
</gene>
<sequence>MIELTVVATVAAKVAPKLTGFFLRRRWLLAELEHDIEHIQRECSIIAAAITDDGNHQHASDAAEAHQEWIKIVRDLAYDIDDCIDRFIHRISTAPVADAGWIRQKAHWLKTVRARGKFTAAIVRLRKRSDEASELRKKYTDLAYGHGRATAVFDSWAHEVKPEPEMYTDNPVGTDAAEEELMELIRGSSTQGHQPKEKLKVISVVGFGGIGKSQLAKRVYDRLDDESQYPARAWVRAAEKGPEDLLQAILQELGAHTTTISASSSNTKLCATIQKRLGTQSS</sequence>
<dbReference type="EMBL" id="LT934117">
    <property type="protein sequence ID" value="VAI00345.1"/>
    <property type="molecule type" value="Genomic_DNA"/>
</dbReference>
<keyword evidence="3" id="KW-0677">Repeat</keyword>
<feature type="domain" description="NB-ARC" evidence="6">
    <location>
        <begin position="196"/>
        <end position="275"/>
    </location>
</feature>
<evidence type="ECO:0000256" key="3">
    <source>
        <dbReference type="ARBA" id="ARBA00022737"/>
    </source>
</evidence>
<keyword evidence="4" id="KW-0547">Nucleotide-binding</keyword>
<evidence type="ECO:0000259" key="7">
    <source>
        <dbReference type="Pfam" id="PF18052"/>
    </source>
</evidence>
<dbReference type="GO" id="GO:0043531">
    <property type="term" value="F:ADP binding"/>
    <property type="evidence" value="ECO:0007669"/>
    <property type="project" value="InterPro"/>
</dbReference>
<accession>A0A9R0STU2</accession>
<dbReference type="PANTHER" id="PTHR19338:SF34">
    <property type="entry name" value="OS10G0370400 PROTEIN"/>
    <property type="match status" value="1"/>
</dbReference>
<keyword evidence="5" id="KW-0611">Plant defense</keyword>
<evidence type="ECO:0000313" key="9">
    <source>
        <dbReference type="Proteomes" id="UP000324705"/>
    </source>
</evidence>
<proteinExistence type="inferred from homology"/>
<organism evidence="8 9">
    <name type="scientific">Triticum turgidum subsp. durum</name>
    <name type="common">Durum wheat</name>
    <name type="synonym">Triticum durum</name>
    <dbReference type="NCBI Taxonomy" id="4567"/>
    <lineage>
        <taxon>Eukaryota</taxon>
        <taxon>Viridiplantae</taxon>
        <taxon>Streptophyta</taxon>
        <taxon>Embryophyta</taxon>
        <taxon>Tracheophyta</taxon>
        <taxon>Spermatophyta</taxon>
        <taxon>Magnoliopsida</taxon>
        <taxon>Liliopsida</taxon>
        <taxon>Poales</taxon>
        <taxon>Poaceae</taxon>
        <taxon>BOP clade</taxon>
        <taxon>Pooideae</taxon>
        <taxon>Triticodae</taxon>
        <taxon>Triticeae</taxon>
        <taxon>Triticinae</taxon>
        <taxon>Triticum</taxon>
    </lineage>
</organism>
<dbReference type="InterPro" id="IPR027417">
    <property type="entry name" value="P-loop_NTPase"/>
</dbReference>
<evidence type="ECO:0000256" key="5">
    <source>
        <dbReference type="ARBA" id="ARBA00022821"/>
    </source>
</evidence>
<dbReference type="GO" id="GO:0006952">
    <property type="term" value="P:defense response"/>
    <property type="evidence" value="ECO:0007669"/>
    <property type="project" value="UniProtKB-KW"/>
</dbReference>
<dbReference type="SUPFAM" id="SSF52540">
    <property type="entry name" value="P-loop containing nucleoside triphosphate hydrolases"/>
    <property type="match status" value="1"/>
</dbReference>
<evidence type="ECO:0000259" key="6">
    <source>
        <dbReference type="Pfam" id="PF00931"/>
    </source>
</evidence>
<dbReference type="AlphaFoldDB" id="A0A9R0STU2"/>
<feature type="domain" description="Disease resistance N-terminal" evidence="7">
    <location>
        <begin position="14"/>
        <end position="94"/>
    </location>
</feature>
<evidence type="ECO:0000256" key="4">
    <source>
        <dbReference type="ARBA" id="ARBA00022741"/>
    </source>
</evidence>
<dbReference type="CDD" id="cd14798">
    <property type="entry name" value="RX-CC_like"/>
    <property type="match status" value="1"/>
</dbReference>
<dbReference type="PANTHER" id="PTHR19338">
    <property type="entry name" value="TRANSLOCASE OF INNER MITOCHONDRIAL MEMBRANE 13 HOMOLOG"/>
    <property type="match status" value="1"/>
</dbReference>
<reference evidence="8 9" key="1">
    <citation type="submission" date="2017-09" db="EMBL/GenBank/DDBJ databases">
        <authorList>
            <consortium name="International Durum Wheat Genome Sequencing Consortium (IDWGSC)"/>
            <person name="Milanesi L."/>
        </authorList>
    </citation>
    <scope>NUCLEOTIDE SEQUENCE [LARGE SCALE GENOMIC DNA]</scope>
    <source>
        <strain evidence="9">cv. Svevo</strain>
    </source>
</reference>